<dbReference type="Proteomes" id="UP000286681">
    <property type="component" value="Unassembled WGS sequence"/>
</dbReference>
<sequence>MNFMSMLKSLDELLYEVMSWLIFYPITLWRALTRPLAMMDYSDRELGQSDEQQYTDTLRPPLFLLISLLLAHGLELVVVGDSPLIASKRGLAALVTDDTSLLLMRLVIFSIFPLIFAARMVRLERHGLTRNSLRRPFYAQCYAAAPFALTMSVASILLQLHPLWAGVTGLVVGGVGLSAFGLVQARWFAQHLKRGLLAGFGFASIAMVESLVVVLLTAPLFT</sequence>
<reference evidence="2" key="1">
    <citation type="submission" date="2016-12" db="EMBL/GenBank/DDBJ databases">
        <title>Whole genome sequencing of Sphingomonas koreensis.</title>
        <authorList>
            <person name="Conlan S."/>
            <person name="Thomas P.J."/>
            <person name="Mullikin J."/>
            <person name="Palmore T.N."/>
            <person name="Frank K.M."/>
            <person name="Segre J.A."/>
        </authorList>
    </citation>
    <scope>NUCLEOTIDE SEQUENCE</scope>
    <source>
        <strain evidence="2">ABOJV</strain>
    </source>
</reference>
<reference evidence="5" key="2">
    <citation type="submission" date="2016-12" db="EMBL/GenBank/DDBJ databases">
        <title>Whole genome sequencing of Sphingomonas sp. ABOJV.</title>
        <authorList>
            <person name="Conlan S."/>
            <person name="Thomas P.J."/>
            <person name="Mullikin J."/>
            <person name="Palmore T.N."/>
            <person name="Frank K.M."/>
            <person name="Segre J.A."/>
        </authorList>
    </citation>
    <scope>NUCLEOTIDE SEQUENCE [LARGE SCALE GENOMIC DNA]</scope>
    <source>
        <strain evidence="5">ABOJV</strain>
    </source>
</reference>
<feature type="transmembrane region" description="Helical" evidence="1">
    <location>
        <begin position="137"/>
        <end position="157"/>
    </location>
</feature>
<accession>A0A1L6J8L4</accession>
<dbReference type="OrthoDB" id="8820484at2"/>
<dbReference type="RefSeq" id="WP_066580355.1">
    <property type="nucleotide sequence ID" value="NZ_CP018820.1"/>
</dbReference>
<evidence type="ECO:0000313" key="7">
    <source>
        <dbReference type="Proteomes" id="UP000287746"/>
    </source>
</evidence>
<evidence type="ECO:0000313" key="5">
    <source>
        <dbReference type="Proteomes" id="UP000185161"/>
    </source>
</evidence>
<dbReference type="Proteomes" id="UP000185161">
    <property type="component" value="Chromosome"/>
</dbReference>
<evidence type="ECO:0000313" key="6">
    <source>
        <dbReference type="Proteomes" id="UP000286681"/>
    </source>
</evidence>
<reference evidence="6 7" key="3">
    <citation type="submission" date="2018-07" db="EMBL/GenBank/DDBJ databases">
        <title>Genomic and Epidemiologic Investigation of an Indolent Hospital Outbreak.</title>
        <authorList>
            <person name="Johnson R.C."/>
            <person name="Deming C."/>
            <person name="Conlan S."/>
            <person name="Zellmer C.J."/>
            <person name="Michelin A.V."/>
            <person name="Lee-Lin S."/>
            <person name="Thomas P.J."/>
            <person name="Park M."/>
            <person name="Weingarten R.A."/>
            <person name="Less J."/>
            <person name="Dekker J.P."/>
            <person name="Frank K.M."/>
            <person name="Musser K.A."/>
            <person name="Mcquiston J.R."/>
            <person name="Henderson D.K."/>
            <person name="Lau A.F."/>
            <person name="Palmore T.N."/>
            <person name="Segre J.A."/>
        </authorList>
    </citation>
    <scope>NUCLEOTIDE SEQUENCE [LARGE SCALE GENOMIC DNA]</scope>
    <source>
        <strain evidence="4 7">SK-CDC1_0717</strain>
        <strain evidence="3 6">SK-NIH.Env10_0317</strain>
    </source>
</reference>
<feature type="transmembrane region" description="Helical" evidence="1">
    <location>
        <begin position="13"/>
        <end position="32"/>
    </location>
</feature>
<dbReference type="GeneID" id="44132418"/>
<proteinExistence type="predicted"/>
<feature type="transmembrane region" description="Helical" evidence="1">
    <location>
        <begin position="163"/>
        <end position="183"/>
    </location>
</feature>
<dbReference type="Proteomes" id="UP000287746">
    <property type="component" value="Unassembled WGS sequence"/>
</dbReference>
<dbReference type="AlphaFoldDB" id="A0A1L6J8L4"/>
<dbReference type="EMBL" id="CP018820">
    <property type="protein sequence ID" value="APR52311.1"/>
    <property type="molecule type" value="Genomic_DNA"/>
</dbReference>
<feature type="transmembrane region" description="Helical" evidence="1">
    <location>
        <begin position="195"/>
        <end position="221"/>
    </location>
</feature>
<name>A0A1L6J8L4_9SPHN</name>
<keyword evidence="5" id="KW-1185">Reference proteome</keyword>
<evidence type="ECO:0008006" key="8">
    <source>
        <dbReference type="Google" id="ProtNLM"/>
    </source>
</evidence>
<dbReference type="KEGG" id="skr:BRX40_07605"/>
<gene>
    <name evidence="2" type="ORF">BRX40_07605</name>
    <name evidence="3" type="ORF">CA257_16035</name>
    <name evidence="4" type="ORF">DAH66_15535</name>
</gene>
<evidence type="ECO:0000313" key="4">
    <source>
        <dbReference type="EMBL" id="RSY80584.1"/>
    </source>
</evidence>
<evidence type="ECO:0000313" key="2">
    <source>
        <dbReference type="EMBL" id="APR52311.1"/>
    </source>
</evidence>
<keyword evidence="1" id="KW-0812">Transmembrane</keyword>
<dbReference type="EMBL" id="QQYZ01000016">
    <property type="protein sequence ID" value="RSY80584.1"/>
    <property type="molecule type" value="Genomic_DNA"/>
</dbReference>
<keyword evidence="1" id="KW-0472">Membrane</keyword>
<evidence type="ECO:0000256" key="1">
    <source>
        <dbReference type="SAM" id="Phobius"/>
    </source>
</evidence>
<protein>
    <recommendedName>
        <fullName evidence="8">MFS transporter permease</fullName>
    </recommendedName>
</protein>
<dbReference type="EMBL" id="QQWO01000014">
    <property type="protein sequence ID" value="RSV00944.1"/>
    <property type="molecule type" value="Genomic_DNA"/>
</dbReference>
<keyword evidence="1" id="KW-1133">Transmembrane helix</keyword>
<feature type="transmembrane region" description="Helical" evidence="1">
    <location>
        <begin position="100"/>
        <end position="117"/>
    </location>
</feature>
<evidence type="ECO:0000313" key="3">
    <source>
        <dbReference type="EMBL" id="RSV00944.1"/>
    </source>
</evidence>
<organism evidence="2 5">
    <name type="scientific">Sphingomonas koreensis</name>
    <dbReference type="NCBI Taxonomy" id="93064"/>
    <lineage>
        <taxon>Bacteria</taxon>
        <taxon>Pseudomonadati</taxon>
        <taxon>Pseudomonadota</taxon>
        <taxon>Alphaproteobacteria</taxon>
        <taxon>Sphingomonadales</taxon>
        <taxon>Sphingomonadaceae</taxon>
        <taxon>Sphingomonas</taxon>
    </lineage>
</organism>